<dbReference type="Pfam" id="PF00730">
    <property type="entry name" value="HhH-GPD"/>
    <property type="match status" value="1"/>
</dbReference>
<keyword evidence="10 14" id="KW-0234">DNA repair</keyword>
<dbReference type="PROSITE" id="PS00764">
    <property type="entry name" value="ENDONUCLEASE_III_1"/>
    <property type="match status" value="1"/>
</dbReference>
<evidence type="ECO:0000256" key="7">
    <source>
        <dbReference type="ARBA" id="ARBA00022946"/>
    </source>
</evidence>
<keyword evidence="11 14" id="KW-0456">Lyase</keyword>
<evidence type="ECO:0000256" key="12">
    <source>
        <dbReference type="ARBA" id="ARBA00023295"/>
    </source>
</evidence>
<dbReference type="Pfam" id="PF00633">
    <property type="entry name" value="HHH"/>
    <property type="match status" value="1"/>
</dbReference>
<dbReference type="AlphaFoldDB" id="A0A8T0DA35"/>
<dbReference type="InterPro" id="IPR003265">
    <property type="entry name" value="HhH-GPD_domain"/>
</dbReference>
<dbReference type="EMBL" id="JTDF01008016">
    <property type="protein sequence ID" value="KAF8564715.1"/>
    <property type="molecule type" value="Genomic_DNA"/>
</dbReference>
<evidence type="ECO:0000256" key="4">
    <source>
        <dbReference type="ARBA" id="ARBA00022723"/>
    </source>
</evidence>
<dbReference type="InterPro" id="IPR000445">
    <property type="entry name" value="HhH_motif"/>
</dbReference>
<dbReference type="GO" id="GO:0005739">
    <property type="term" value="C:mitochondrion"/>
    <property type="evidence" value="ECO:0007669"/>
    <property type="project" value="UniProtKB-SubCell"/>
</dbReference>
<sequence>MSRTRPIKNTPTEVPDIENLHGWQPKFWQKHLENIVEMRKFRDAPVDTMGCERLADRQDHPENFRLQVLISLMLSSQTKDHITASAMHRLQSEGCNLDTIVLMEHEKLEQLIYPVGFYKQKAKYIKRTCEILKEQYHGDIPRSVRELCELPGVGPKMAHLVMRCAWNEVTGIAVDTHVHRIVNRLQWTKKPTKTPEDTRKALEAWLPREHWDRINWLLVGFGQQRCLPVSPRCEDCLNKAVCPVGRKKTTTRISSK</sequence>
<dbReference type="FunFam" id="1.10.1670.10:FF:000003">
    <property type="entry name" value="Endonuclease III homolog"/>
    <property type="match status" value="1"/>
</dbReference>
<dbReference type="FunFam" id="1.10.340.30:FF:000005">
    <property type="entry name" value="Endonuclease III-like protein 1"/>
    <property type="match status" value="1"/>
</dbReference>
<accession>A0A8T0DA35</accession>
<keyword evidence="4" id="KW-0479">Metal-binding</keyword>
<dbReference type="Proteomes" id="UP000699462">
    <property type="component" value="Unassembled WGS sequence"/>
</dbReference>
<keyword evidence="6 14" id="KW-0378">Hydrolase</keyword>
<evidence type="ECO:0000256" key="1">
    <source>
        <dbReference type="ARBA" id="ARBA00001966"/>
    </source>
</evidence>
<evidence type="ECO:0000313" key="17">
    <source>
        <dbReference type="Proteomes" id="UP000699462"/>
    </source>
</evidence>
<evidence type="ECO:0000256" key="10">
    <source>
        <dbReference type="ARBA" id="ARBA00023204"/>
    </source>
</evidence>
<dbReference type="GO" id="GO:0006289">
    <property type="term" value="P:nucleotide-excision repair"/>
    <property type="evidence" value="ECO:0007669"/>
    <property type="project" value="TreeGrafter"/>
</dbReference>
<evidence type="ECO:0000256" key="3">
    <source>
        <dbReference type="ARBA" id="ARBA00022485"/>
    </source>
</evidence>
<comment type="subcellular location">
    <subcellularLocation>
        <location evidence="14">Nucleus</location>
    </subcellularLocation>
    <subcellularLocation>
        <location evidence="14">Mitochondrion</location>
    </subcellularLocation>
</comment>
<organism evidence="16 17">
    <name type="scientific">Paragonimus westermani</name>
    <dbReference type="NCBI Taxonomy" id="34504"/>
    <lineage>
        <taxon>Eukaryota</taxon>
        <taxon>Metazoa</taxon>
        <taxon>Spiralia</taxon>
        <taxon>Lophotrochozoa</taxon>
        <taxon>Platyhelminthes</taxon>
        <taxon>Trematoda</taxon>
        <taxon>Digenea</taxon>
        <taxon>Plagiorchiida</taxon>
        <taxon>Troglotremata</taxon>
        <taxon>Troglotrematidae</taxon>
        <taxon>Paragonimus</taxon>
    </lineage>
</organism>
<keyword evidence="3" id="KW-0004">4Fe-4S</keyword>
<comment type="cofactor">
    <cofactor evidence="1">
        <name>[4Fe-4S] cluster</name>
        <dbReference type="ChEBI" id="CHEBI:49883"/>
    </cofactor>
</comment>
<dbReference type="EC" id="4.2.99.18" evidence="14"/>
<dbReference type="InterPro" id="IPR023170">
    <property type="entry name" value="HhH_base_excis_C"/>
</dbReference>
<gene>
    <name evidence="14" type="primary">NTH1</name>
    <name evidence="16" type="ORF">P879_08991</name>
</gene>
<dbReference type="SUPFAM" id="SSF48150">
    <property type="entry name" value="DNA-glycosylase"/>
    <property type="match status" value="1"/>
</dbReference>
<evidence type="ECO:0000313" key="16">
    <source>
        <dbReference type="EMBL" id="KAF8564715.1"/>
    </source>
</evidence>
<dbReference type="OrthoDB" id="2099276at2759"/>
<keyword evidence="14" id="KW-0496">Mitochondrion</keyword>
<evidence type="ECO:0000256" key="5">
    <source>
        <dbReference type="ARBA" id="ARBA00022763"/>
    </source>
</evidence>
<dbReference type="InterPro" id="IPR004036">
    <property type="entry name" value="Endonuclease-III-like_CS2"/>
</dbReference>
<dbReference type="PANTHER" id="PTHR43286:SF1">
    <property type="entry name" value="ENDONUCLEASE III-LIKE PROTEIN 1"/>
    <property type="match status" value="1"/>
</dbReference>
<keyword evidence="17" id="KW-1185">Reference proteome</keyword>
<dbReference type="HAMAP" id="MF_03183">
    <property type="entry name" value="Endonuclease_III_Nth"/>
    <property type="match status" value="1"/>
</dbReference>
<keyword evidence="8" id="KW-0408">Iron</keyword>
<dbReference type="GO" id="GO:0000703">
    <property type="term" value="F:oxidized pyrimidine nucleobase lesion DNA N-glycosylase activity"/>
    <property type="evidence" value="ECO:0007669"/>
    <property type="project" value="UniProtKB-UniRule"/>
</dbReference>
<dbReference type="GO" id="GO:0046872">
    <property type="term" value="F:metal ion binding"/>
    <property type="evidence" value="ECO:0007669"/>
    <property type="project" value="UniProtKB-KW"/>
</dbReference>
<reference evidence="16 17" key="1">
    <citation type="submission" date="2019-07" db="EMBL/GenBank/DDBJ databases">
        <title>Annotation for the trematode Paragonimus westermani.</title>
        <authorList>
            <person name="Choi Y.-J."/>
        </authorList>
    </citation>
    <scope>NUCLEOTIDE SEQUENCE [LARGE SCALE GENOMIC DNA]</scope>
    <source>
        <strain evidence="16">180907_Pwestermani</strain>
    </source>
</reference>
<evidence type="ECO:0000256" key="6">
    <source>
        <dbReference type="ARBA" id="ARBA00022801"/>
    </source>
</evidence>
<dbReference type="GO" id="GO:0140078">
    <property type="term" value="F:class I DNA-(apurinic or apyrimidinic site) endonuclease activity"/>
    <property type="evidence" value="ECO:0007669"/>
    <property type="project" value="UniProtKB-EC"/>
</dbReference>
<comment type="caution">
    <text evidence="16">The sequence shown here is derived from an EMBL/GenBank/DDBJ whole genome shotgun (WGS) entry which is preliminary data.</text>
</comment>
<dbReference type="GO" id="GO:0005634">
    <property type="term" value="C:nucleus"/>
    <property type="evidence" value="ECO:0007669"/>
    <property type="project" value="UniProtKB-SubCell"/>
</dbReference>
<dbReference type="PANTHER" id="PTHR43286">
    <property type="entry name" value="ENDONUCLEASE III-LIKE PROTEIN 1"/>
    <property type="match status" value="1"/>
</dbReference>
<evidence type="ECO:0000256" key="11">
    <source>
        <dbReference type="ARBA" id="ARBA00023239"/>
    </source>
</evidence>
<dbReference type="PROSITE" id="PS01155">
    <property type="entry name" value="ENDONUCLEASE_III_2"/>
    <property type="match status" value="1"/>
</dbReference>
<evidence type="ECO:0000256" key="14">
    <source>
        <dbReference type="HAMAP-Rule" id="MF_03183"/>
    </source>
</evidence>
<evidence type="ECO:0000256" key="13">
    <source>
        <dbReference type="ARBA" id="ARBA00044632"/>
    </source>
</evidence>
<keyword evidence="12 14" id="KW-0326">Glycosidase</keyword>
<dbReference type="GO" id="GO:0003677">
    <property type="term" value="F:DNA binding"/>
    <property type="evidence" value="ECO:0007669"/>
    <property type="project" value="UniProtKB-UniRule"/>
</dbReference>
<keyword evidence="5 14" id="KW-0227">DNA damage</keyword>
<evidence type="ECO:0000256" key="8">
    <source>
        <dbReference type="ARBA" id="ARBA00023004"/>
    </source>
</evidence>
<dbReference type="GO" id="GO:0051539">
    <property type="term" value="F:4 iron, 4 sulfur cluster binding"/>
    <property type="evidence" value="ECO:0007669"/>
    <property type="project" value="UniProtKB-KW"/>
</dbReference>
<keyword evidence="7" id="KW-0809">Transit peptide</keyword>
<dbReference type="InterPro" id="IPR011257">
    <property type="entry name" value="DNA_glycosylase"/>
</dbReference>
<comment type="similarity">
    <text evidence="2 14">Belongs to the Nth/MutY family.</text>
</comment>
<dbReference type="InterPro" id="IPR030841">
    <property type="entry name" value="NTH1"/>
</dbReference>
<dbReference type="GO" id="GO:0006285">
    <property type="term" value="P:base-excision repair, AP site formation"/>
    <property type="evidence" value="ECO:0007669"/>
    <property type="project" value="UniProtKB-UniRule"/>
</dbReference>
<evidence type="ECO:0000259" key="15">
    <source>
        <dbReference type="SMART" id="SM00478"/>
    </source>
</evidence>
<protein>
    <recommendedName>
        <fullName evidence="14">Endonuclease III homolog</fullName>
        <ecNumber evidence="14">3.2.2.-</ecNumber>
        <ecNumber evidence="14">4.2.99.18</ecNumber>
    </recommendedName>
    <alternativeName>
        <fullName evidence="14">Bifunctional DNA N-glycosylase/DNA-(apurinic or apyrimidinic site) lyase</fullName>
        <shortName evidence="14">DNA glycosylase/AP lyase</shortName>
    </alternativeName>
</protein>
<dbReference type="Gene3D" id="1.10.340.30">
    <property type="entry name" value="Hypothetical protein, domain 2"/>
    <property type="match status" value="1"/>
</dbReference>
<evidence type="ECO:0000256" key="2">
    <source>
        <dbReference type="ARBA" id="ARBA00008343"/>
    </source>
</evidence>
<dbReference type="SMART" id="SM00478">
    <property type="entry name" value="ENDO3c"/>
    <property type="match status" value="1"/>
</dbReference>
<dbReference type="EC" id="3.2.2.-" evidence="14"/>
<name>A0A8T0DA35_9TREM</name>
<dbReference type="InterPro" id="IPR004035">
    <property type="entry name" value="Endouclease-III_FeS-bd_BS"/>
</dbReference>
<keyword evidence="14" id="KW-0539">Nucleus</keyword>
<proteinExistence type="inferred from homology"/>
<comment type="function">
    <text evidence="14">Bifunctional DNA N-glycosylase with associated apurinic/apyrimidinic (AP) lyase function that catalyzes the first step in base excision repair (BER), the primary repair pathway for the repair of oxidative DNA damage. The DNA N-glycosylase activity releases the damaged DNA base from DNA by cleaving the N-glycosidic bond, leaving an AP site. The AP lyase activity cleaves the phosphodiester bond 3' to the AP site by a beta-elimination. Primarily recognizes and repairs oxidative base damage of pyrimidines.</text>
</comment>
<comment type="catalytic activity">
    <reaction evidence="13 14">
        <text>2'-deoxyribonucleotide-(2'-deoxyribose 5'-phosphate)-2'-deoxyribonucleotide-DNA = a 3'-end 2'-deoxyribonucleotide-(2,3-dehydro-2,3-deoxyribose 5'-phosphate)-DNA + a 5'-end 5'-phospho-2'-deoxyribonucleoside-DNA + H(+)</text>
        <dbReference type="Rhea" id="RHEA:66592"/>
        <dbReference type="Rhea" id="RHEA-COMP:13180"/>
        <dbReference type="Rhea" id="RHEA-COMP:16897"/>
        <dbReference type="Rhea" id="RHEA-COMP:17067"/>
        <dbReference type="ChEBI" id="CHEBI:15378"/>
        <dbReference type="ChEBI" id="CHEBI:136412"/>
        <dbReference type="ChEBI" id="CHEBI:157695"/>
        <dbReference type="ChEBI" id="CHEBI:167181"/>
        <dbReference type="EC" id="4.2.99.18"/>
    </reaction>
</comment>
<dbReference type="CDD" id="cd00056">
    <property type="entry name" value="ENDO3c"/>
    <property type="match status" value="1"/>
</dbReference>
<evidence type="ECO:0000256" key="9">
    <source>
        <dbReference type="ARBA" id="ARBA00023014"/>
    </source>
</evidence>
<keyword evidence="9" id="KW-0411">Iron-sulfur</keyword>
<dbReference type="Gene3D" id="1.10.1670.10">
    <property type="entry name" value="Helix-hairpin-Helix base-excision DNA repair enzymes (C-terminal)"/>
    <property type="match status" value="1"/>
</dbReference>
<comment type="caution">
    <text evidence="14">Lacks conserved residue(s) required for the propagation of feature annotation.</text>
</comment>
<feature type="domain" description="HhH-GPD" evidence="15">
    <location>
        <begin position="74"/>
        <end position="224"/>
    </location>
</feature>